<reference evidence="3 4" key="1">
    <citation type="journal article" date="2018" name="J. Biol. Chem.">
        <title>Discovery of the actinoplanic acid pathway in Streptomyces rapamycinicus reveals a genetically conserved synergism with rapamycin.</title>
        <authorList>
            <person name="Mrak P."/>
            <person name="Krastel P."/>
            <person name="Pivk Lukancic P."/>
            <person name="Tao J."/>
            <person name="Pistorius D."/>
            <person name="Moore C.M."/>
        </authorList>
    </citation>
    <scope>NUCLEOTIDE SEQUENCE [LARGE SCALE GENOMIC DNA]</scope>
    <source>
        <strain evidence="3 4">NRRL 5491</strain>
    </source>
</reference>
<dbReference type="InterPro" id="IPR001509">
    <property type="entry name" value="Epimerase_deHydtase"/>
</dbReference>
<gene>
    <name evidence="3" type="ORF">D3C57_111005</name>
</gene>
<evidence type="ECO:0000256" key="1">
    <source>
        <dbReference type="ARBA" id="ARBA00007637"/>
    </source>
</evidence>
<comment type="similarity">
    <text evidence="1">Belongs to the NAD(P)-dependent epimerase/dehydratase family.</text>
</comment>
<accession>A0A3L8RGU4</accession>
<dbReference type="InterPro" id="IPR036291">
    <property type="entry name" value="NAD(P)-bd_dom_sf"/>
</dbReference>
<name>A0A3L8RGU4_STRRN</name>
<dbReference type="PANTHER" id="PTHR43000">
    <property type="entry name" value="DTDP-D-GLUCOSE 4,6-DEHYDRATASE-RELATED"/>
    <property type="match status" value="1"/>
</dbReference>
<evidence type="ECO:0000259" key="2">
    <source>
        <dbReference type="Pfam" id="PF01370"/>
    </source>
</evidence>
<organism evidence="3 4">
    <name type="scientific">Streptomyces rapamycinicus (strain ATCC 29253 / DSM 41530 / NRRL 5491 / AYB-994)</name>
    <name type="common">Streptomyces hygroscopicus (strain ATCC 29253)</name>
    <dbReference type="NCBI Taxonomy" id="1343740"/>
    <lineage>
        <taxon>Bacteria</taxon>
        <taxon>Bacillati</taxon>
        <taxon>Actinomycetota</taxon>
        <taxon>Actinomycetes</taxon>
        <taxon>Kitasatosporales</taxon>
        <taxon>Streptomycetaceae</taxon>
        <taxon>Streptomyces</taxon>
        <taxon>Streptomyces violaceusniger group</taxon>
    </lineage>
</organism>
<evidence type="ECO:0000313" key="3">
    <source>
        <dbReference type="EMBL" id="RLV78904.1"/>
    </source>
</evidence>
<dbReference type="Pfam" id="PF01370">
    <property type="entry name" value="Epimerase"/>
    <property type="match status" value="1"/>
</dbReference>
<feature type="domain" description="NAD-dependent epimerase/dehydratase" evidence="2">
    <location>
        <begin position="8"/>
        <end position="251"/>
    </location>
</feature>
<proteinExistence type="inferred from homology"/>
<dbReference type="AlphaFoldDB" id="A0A3L8RGU4"/>
<sequence length="321" mass="34097">MRESSGMILVTGGLGFIGSHTVQALLDAGEECVLVQRSSTEPPVGRFDAPVAVERADITDLRALLDVGTRHKITGIVHLAGSMPWPPSPEQPIEATRKAIGGLLNVLQAARDWGVRRVGVASTIGVYGGGGAEGPLTEDMPVSLSSGHLIPTFKKIGELLNDHLADATGIEVINYRISGIWGPLEPHGPLFFAAPELVHAAARGTEPDLSPLPAPAHAEDSLDLCYAKDAGRAIALLQLTDRLNHRTYNVASGRATSNAEIIAAIKKVVPDARVDLPTGGAGSQTYLDITRIRQDTGYEPAYDTERAVAEYIAWLRAGNER</sequence>
<dbReference type="EMBL" id="QYCY01000001">
    <property type="protein sequence ID" value="RLV78904.1"/>
    <property type="molecule type" value="Genomic_DNA"/>
</dbReference>
<protein>
    <recommendedName>
        <fullName evidence="2">NAD-dependent epimerase/dehydratase domain-containing protein</fullName>
    </recommendedName>
</protein>
<dbReference type="RefSeq" id="WP_274596669.1">
    <property type="nucleotide sequence ID" value="NC_022785.1"/>
</dbReference>
<dbReference type="STRING" id="1343740.M271_32705"/>
<evidence type="ECO:0000313" key="4">
    <source>
        <dbReference type="Proteomes" id="UP000281594"/>
    </source>
</evidence>
<dbReference type="Gene3D" id="3.40.50.720">
    <property type="entry name" value="NAD(P)-binding Rossmann-like Domain"/>
    <property type="match status" value="1"/>
</dbReference>
<dbReference type="SUPFAM" id="SSF51735">
    <property type="entry name" value="NAD(P)-binding Rossmann-fold domains"/>
    <property type="match status" value="1"/>
</dbReference>
<comment type="caution">
    <text evidence="3">The sequence shown here is derived from an EMBL/GenBank/DDBJ whole genome shotgun (WGS) entry which is preliminary data.</text>
</comment>
<dbReference type="Proteomes" id="UP000281594">
    <property type="component" value="Unassembled WGS sequence"/>
</dbReference>